<organism evidence="2 3">
    <name type="scientific">Mixta hanseatica</name>
    <dbReference type="NCBI Taxonomy" id="2872648"/>
    <lineage>
        <taxon>Bacteria</taxon>
        <taxon>Pseudomonadati</taxon>
        <taxon>Pseudomonadota</taxon>
        <taxon>Gammaproteobacteria</taxon>
        <taxon>Enterobacterales</taxon>
        <taxon>Erwiniaceae</taxon>
        <taxon>Mixta</taxon>
    </lineage>
</organism>
<dbReference type="InterPro" id="IPR007539">
    <property type="entry name" value="DUF551"/>
</dbReference>
<keyword evidence="3" id="KW-1185">Reference proteome</keyword>
<reference evidence="2" key="1">
    <citation type="submission" date="2021-09" db="EMBL/GenBank/DDBJ databases">
        <title>First case of bloodstream infection caused by Mixta hanseatica sp. nov., a member of the Erwiniaceae family.</title>
        <authorList>
            <person name="Both A."/>
            <person name="Huang J."/>
            <person name="Wenzel P."/>
            <person name="Aepfelbacher M."/>
            <person name="Rohde H."/>
            <person name="Christner M."/>
            <person name="Hentschke M."/>
        </authorList>
    </citation>
    <scope>NUCLEOTIDE SEQUENCE</scope>
    <source>
        <strain evidence="2">X22927</strain>
    </source>
</reference>
<gene>
    <name evidence="2" type="ORF">K6958_04940</name>
</gene>
<sequence length="61" mass="7330">MEWIKYSDRVPEEGQSCVIYTTDGQYITARYDEEQGIFYDLDWSDPYLYAIAWTPLMECPY</sequence>
<dbReference type="Pfam" id="PF04448">
    <property type="entry name" value="DUF551"/>
    <property type="match status" value="1"/>
</dbReference>
<dbReference type="RefSeq" id="WP_350355802.1">
    <property type="nucleotide sequence ID" value="NZ_CP082904.1"/>
</dbReference>
<protein>
    <submittedName>
        <fullName evidence="2">DUF551 domain-containing protein</fullName>
    </submittedName>
</protein>
<dbReference type="Proteomes" id="UP001056635">
    <property type="component" value="Chromosome"/>
</dbReference>
<name>A0ABY4RE22_9GAMM</name>
<proteinExistence type="predicted"/>
<feature type="domain" description="DUF551" evidence="1">
    <location>
        <begin position="2"/>
        <end position="35"/>
    </location>
</feature>
<dbReference type="EMBL" id="CP082904">
    <property type="protein sequence ID" value="UQY45031.1"/>
    <property type="molecule type" value="Genomic_DNA"/>
</dbReference>
<evidence type="ECO:0000259" key="1">
    <source>
        <dbReference type="Pfam" id="PF04448"/>
    </source>
</evidence>
<accession>A0ABY4RE22</accession>
<evidence type="ECO:0000313" key="3">
    <source>
        <dbReference type="Proteomes" id="UP001056635"/>
    </source>
</evidence>
<evidence type="ECO:0000313" key="2">
    <source>
        <dbReference type="EMBL" id="UQY45031.1"/>
    </source>
</evidence>